<dbReference type="InterPro" id="IPR025711">
    <property type="entry name" value="PepSY"/>
</dbReference>
<evidence type="ECO:0000256" key="8">
    <source>
        <dbReference type="ARBA" id="ARBA00023049"/>
    </source>
</evidence>
<dbReference type="InterPro" id="IPR027268">
    <property type="entry name" value="Peptidase_M4/M1_CTD_sf"/>
</dbReference>
<keyword evidence="5 11" id="KW-0732">Signal</keyword>
<evidence type="ECO:0000256" key="3">
    <source>
        <dbReference type="ARBA" id="ARBA00022670"/>
    </source>
</evidence>
<dbReference type="Pfam" id="PF07504">
    <property type="entry name" value="FTP"/>
    <property type="match status" value="1"/>
</dbReference>
<dbReference type="EC" id="3.4.24.-" evidence="11"/>
<dbReference type="InterPro" id="IPR013856">
    <property type="entry name" value="Peptidase_M4_domain"/>
</dbReference>
<dbReference type="EMBL" id="RCTY01000007">
    <property type="protein sequence ID" value="ROU08808.1"/>
    <property type="molecule type" value="Genomic_DNA"/>
</dbReference>
<keyword evidence="11" id="KW-0964">Secreted</keyword>
<dbReference type="Gene3D" id="1.10.390.10">
    <property type="entry name" value="Neutral Protease Domain 2"/>
    <property type="match status" value="1"/>
</dbReference>
<evidence type="ECO:0000259" key="14">
    <source>
        <dbReference type="Pfam" id="PF03413"/>
    </source>
</evidence>
<name>A0A3N2RMZ2_LYSEN</name>
<evidence type="ECO:0000259" key="13">
    <source>
        <dbReference type="Pfam" id="PF02868"/>
    </source>
</evidence>
<dbReference type="GO" id="GO:0005576">
    <property type="term" value="C:extracellular region"/>
    <property type="evidence" value="ECO:0007669"/>
    <property type="project" value="UniProtKB-SubCell"/>
</dbReference>
<dbReference type="InterPro" id="IPR050728">
    <property type="entry name" value="Zinc_Metalloprotease_M4"/>
</dbReference>
<evidence type="ECO:0000256" key="6">
    <source>
        <dbReference type="ARBA" id="ARBA00022801"/>
    </source>
</evidence>
<dbReference type="GO" id="GO:0006508">
    <property type="term" value="P:proteolysis"/>
    <property type="evidence" value="ECO:0007669"/>
    <property type="project" value="UniProtKB-KW"/>
</dbReference>
<comment type="function">
    <text evidence="11">Extracellular zinc metalloprotease.</text>
</comment>
<evidence type="ECO:0000313" key="16">
    <source>
        <dbReference type="EMBL" id="ROU08808.1"/>
    </source>
</evidence>
<accession>A0A3N2RMZ2</accession>
<dbReference type="PRINTS" id="PR00730">
    <property type="entry name" value="THERMOLYSIN"/>
</dbReference>
<keyword evidence="3 11" id="KW-0645">Protease</keyword>
<evidence type="ECO:0000256" key="5">
    <source>
        <dbReference type="ARBA" id="ARBA00022729"/>
    </source>
</evidence>
<comment type="subcellular location">
    <subcellularLocation>
        <location evidence="11">Secreted</location>
    </subcellularLocation>
</comment>
<feature type="signal peptide" evidence="11">
    <location>
        <begin position="1"/>
        <end position="28"/>
    </location>
</feature>
<evidence type="ECO:0000313" key="17">
    <source>
        <dbReference type="Proteomes" id="UP000275910"/>
    </source>
</evidence>
<dbReference type="Gene3D" id="3.10.170.10">
    <property type="match status" value="1"/>
</dbReference>
<feature type="domain" description="PepSY" evidence="14">
    <location>
        <begin position="123"/>
        <end position="189"/>
    </location>
</feature>
<sequence length="552" mass="57343">MTSHSNAPKRLGLALAVAAIVAAPVASAAQPAQAGARALAMDQASGLVASHLATLKGDAQDRFQARDALVDADGTEHVRFDRSYRGLRMIGGDAVIASKRGQLRSALLTLRSAQRPSLTPRLSADAAAVEAGARFAGRVDKVHSNELVVYARGAQPLLAYEVTLQGADTREHSGLVKYYVDAASGKVLDAQDLIQTAAATGTGKSFYYGDLSISTDQKSATKFDLIDTTRGSGSVYDAKGGVVSGLFDIFSTTSSATLFTDTDNAWGNNAVSDRATLAVDIHYGVGVTWDYYKTVHGRSGLAGDGKGVKSYAHTNFKTSTGATTGANAAYVDLVKSMFYGDGDASRNVGPVVGLDVAGHEMTHGVTAATAKLAYSGDAGGLNEASSDIMGTLVEFYANNARDPGDYRIGEVMRANGAAFRDMYNQGADGKSFNCYPAGGFDPSQGAGGAHDPHYTSGVGNRVAYLAMEGATTPAGTSLTPAQLVCNGDTGIVGMGRDKFGKIWYRALTTKFTSNTTYPQARAATLAAATELYGAGSAEYSILARAWSAANVN</sequence>
<keyword evidence="7 11" id="KW-0862">Zinc</keyword>
<dbReference type="PANTHER" id="PTHR33794">
    <property type="entry name" value="BACILLOLYSIN"/>
    <property type="match status" value="1"/>
</dbReference>
<dbReference type="GO" id="GO:0046872">
    <property type="term" value="F:metal ion binding"/>
    <property type="evidence" value="ECO:0007669"/>
    <property type="project" value="UniProtKB-UniRule"/>
</dbReference>
<evidence type="ECO:0000259" key="15">
    <source>
        <dbReference type="Pfam" id="PF07504"/>
    </source>
</evidence>
<protein>
    <recommendedName>
        <fullName evidence="11">Neutral metalloproteinase</fullName>
        <ecNumber evidence="11">3.4.24.-</ecNumber>
    </recommendedName>
</protein>
<dbReference type="CDD" id="cd09597">
    <property type="entry name" value="M4_TLP"/>
    <property type="match status" value="1"/>
</dbReference>
<feature type="domain" description="FTP" evidence="15">
    <location>
        <begin position="62"/>
        <end position="106"/>
    </location>
</feature>
<dbReference type="InterPro" id="IPR011096">
    <property type="entry name" value="FTP_domain"/>
</dbReference>
<dbReference type="Pfam" id="PF02868">
    <property type="entry name" value="Peptidase_M4_C"/>
    <property type="match status" value="1"/>
</dbReference>
<keyword evidence="4" id="KW-0479">Metal-binding</keyword>
<dbReference type="Pfam" id="PF03413">
    <property type="entry name" value="PepSY"/>
    <property type="match status" value="1"/>
</dbReference>
<feature type="domain" description="Peptidase M4 C-terminal" evidence="13">
    <location>
        <begin position="370"/>
        <end position="551"/>
    </location>
</feature>
<feature type="chain" id="PRO_5023055667" description="Neutral metalloproteinase" evidence="11">
    <location>
        <begin position="29"/>
        <end position="552"/>
    </location>
</feature>
<organism evidence="16 17">
    <name type="scientific">Lysobacter enzymogenes</name>
    <dbReference type="NCBI Taxonomy" id="69"/>
    <lineage>
        <taxon>Bacteria</taxon>
        <taxon>Pseudomonadati</taxon>
        <taxon>Pseudomonadota</taxon>
        <taxon>Gammaproteobacteria</taxon>
        <taxon>Lysobacterales</taxon>
        <taxon>Lysobacteraceae</taxon>
        <taxon>Lysobacter</taxon>
    </lineage>
</organism>
<evidence type="ECO:0000256" key="7">
    <source>
        <dbReference type="ARBA" id="ARBA00022833"/>
    </source>
</evidence>
<evidence type="ECO:0000256" key="2">
    <source>
        <dbReference type="ARBA" id="ARBA00009388"/>
    </source>
</evidence>
<evidence type="ECO:0000259" key="12">
    <source>
        <dbReference type="Pfam" id="PF01447"/>
    </source>
</evidence>
<reference evidence="16 17" key="1">
    <citation type="submission" date="2018-10" db="EMBL/GenBank/DDBJ databases">
        <title>The genome of Lysobacter enzymogenes OH11.</title>
        <authorList>
            <person name="Liu F."/>
            <person name="Zhao Y."/>
            <person name="Qian G."/>
            <person name="Chen Y."/>
            <person name="Xu H."/>
        </authorList>
    </citation>
    <scope>NUCLEOTIDE SEQUENCE [LARGE SCALE GENOMIC DNA]</scope>
    <source>
        <strain evidence="16 17">OH11</strain>
    </source>
</reference>
<dbReference type="Gene3D" id="3.10.450.490">
    <property type="match status" value="1"/>
</dbReference>
<dbReference type="SUPFAM" id="SSF55486">
    <property type="entry name" value="Metalloproteases ('zincins'), catalytic domain"/>
    <property type="match status" value="1"/>
</dbReference>
<evidence type="ECO:0000256" key="11">
    <source>
        <dbReference type="RuleBase" id="RU366073"/>
    </source>
</evidence>
<keyword evidence="6 11" id="KW-0378">Hydrolase</keyword>
<evidence type="ECO:0000256" key="9">
    <source>
        <dbReference type="ARBA" id="ARBA00023145"/>
    </source>
</evidence>
<dbReference type="Pfam" id="PF01447">
    <property type="entry name" value="Peptidase_M4"/>
    <property type="match status" value="1"/>
</dbReference>
<keyword evidence="9" id="KW-0865">Zymogen</keyword>
<evidence type="ECO:0000256" key="4">
    <source>
        <dbReference type="ARBA" id="ARBA00022723"/>
    </source>
</evidence>
<dbReference type="InterPro" id="IPR023612">
    <property type="entry name" value="Peptidase_M4"/>
</dbReference>
<proteinExistence type="inferred from homology"/>
<dbReference type="InterPro" id="IPR001570">
    <property type="entry name" value="Peptidase_M4_C_domain"/>
</dbReference>
<feature type="domain" description="Peptidase M4" evidence="12">
    <location>
        <begin position="200"/>
        <end position="366"/>
    </location>
</feature>
<evidence type="ECO:0000256" key="10">
    <source>
        <dbReference type="PIRSR" id="PIRSR623612-1"/>
    </source>
</evidence>
<feature type="active site" evidence="10">
    <location>
        <position position="360"/>
    </location>
</feature>
<comment type="caution">
    <text evidence="16">The sequence shown here is derived from an EMBL/GenBank/DDBJ whole genome shotgun (WGS) entry which is preliminary data.</text>
</comment>
<dbReference type="GO" id="GO:0004222">
    <property type="term" value="F:metalloendopeptidase activity"/>
    <property type="evidence" value="ECO:0007669"/>
    <property type="project" value="UniProtKB-UniRule"/>
</dbReference>
<dbReference type="AlphaFoldDB" id="A0A3N2RMZ2"/>
<gene>
    <name evidence="16" type="ORF">D9T17_02745</name>
</gene>
<comment type="cofactor">
    <cofactor evidence="1 11">
        <name>Zn(2+)</name>
        <dbReference type="ChEBI" id="CHEBI:29105"/>
    </cofactor>
</comment>
<evidence type="ECO:0000256" key="1">
    <source>
        <dbReference type="ARBA" id="ARBA00001947"/>
    </source>
</evidence>
<comment type="similarity">
    <text evidence="2 11">Belongs to the peptidase M4 family.</text>
</comment>
<feature type="active site" description="Proton donor" evidence="10">
    <location>
        <position position="453"/>
    </location>
</feature>
<dbReference type="Proteomes" id="UP000275910">
    <property type="component" value="Unassembled WGS sequence"/>
</dbReference>
<dbReference type="RefSeq" id="WP_123645991.1">
    <property type="nucleotide sequence ID" value="NZ_RCTY01000007.1"/>
</dbReference>
<dbReference type="PANTHER" id="PTHR33794:SF1">
    <property type="entry name" value="BACILLOLYSIN"/>
    <property type="match status" value="1"/>
</dbReference>
<keyword evidence="8 11" id="KW-0482">Metalloprotease</keyword>